<dbReference type="InterPro" id="IPR002569">
    <property type="entry name" value="Met_Sox_Rdtase_MsrA_dom"/>
</dbReference>
<evidence type="ECO:0000256" key="4">
    <source>
        <dbReference type="ARBA" id="ARBA00048782"/>
    </source>
</evidence>
<evidence type="ECO:0000259" key="5">
    <source>
        <dbReference type="Pfam" id="PF01625"/>
    </source>
</evidence>
<dbReference type="PANTHER" id="PTHR43774:SF1">
    <property type="entry name" value="PEPTIDE METHIONINE SULFOXIDE REDUCTASE MSRA 2"/>
    <property type="match status" value="1"/>
</dbReference>
<dbReference type="Gene3D" id="3.30.1060.10">
    <property type="entry name" value="Peptide methionine sulphoxide reductase MsrA"/>
    <property type="match status" value="1"/>
</dbReference>
<dbReference type="InterPro" id="IPR036509">
    <property type="entry name" value="Met_Sox_Rdtase_MsrA_sf"/>
</dbReference>
<organism evidence="6 7">
    <name type="scientific">Alteromonas macleodii</name>
    <name type="common">Pseudoalteromonas macleodii</name>
    <dbReference type="NCBI Taxonomy" id="28108"/>
    <lineage>
        <taxon>Bacteria</taxon>
        <taxon>Pseudomonadati</taxon>
        <taxon>Pseudomonadota</taxon>
        <taxon>Gammaproteobacteria</taxon>
        <taxon>Alteromonadales</taxon>
        <taxon>Alteromonadaceae</taxon>
        <taxon>Alteromonas/Salinimonas group</taxon>
        <taxon>Alteromonas</taxon>
    </lineage>
</organism>
<dbReference type="GO" id="GO:0008113">
    <property type="term" value="F:peptide-methionine (S)-S-oxide reductase activity"/>
    <property type="evidence" value="ECO:0007669"/>
    <property type="project" value="UniProtKB-EC"/>
</dbReference>
<evidence type="ECO:0000313" key="6">
    <source>
        <dbReference type="EMBL" id="OES24707.1"/>
    </source>
</evidence>
<keyword evidence="2" id="KW-0560">Oxidoreductase</keyword>
<evidence type="ECO:0000313" key="7">
    <source>
        <dbReference type="Proteomes" id="UP000095392"/>
    </source>
</evidence>
<dbReference type="EMBL" id="MIPY01000059">
    <property type="protein sequence ID" value="OES24707.1"/>
    <property type="molecule type" value="Genomic_DNA"/>
</dbReference>
<reference evidence="6 7" key="1">
    <citation type="submission" date="2016-09" db="EMBL/GenBank/DDBJ databases">
        <title>Draft Genome Sequence of four Alteromonas macleodii strains isolated from copper coupons and grown long-term at elevated copper levels.</title>
        <authorList>
            <person name="Cusick K."/>
            <person name="Dale J."/>
            <person name="Little B."/>
            <person name="Biffinger J."/>
        </authorList>
    </citation>
    <scope>NUCLEOTIDE SEQUENCE [LARGE SCALE GENOMIC DNA]</scope>
    <source>
        <strain evidence="6 7">KCP01</strain>
    </source>
</reference>
<accession>A0AB36FR97</accession>
<name>A0AB36FR97_ALTMA</name>
<dbReference type="EC" id="1.8.4.11" evidence="1"/>
<dbReference type="AlphaFoldDB" id="A0AB36FR97"/>
<keyword evidence="7" id="KW-1185">Reference proteome</keyword>
<gene>
    <name evidence="6" type="ORF">BFV95_4650</name>
</gene>
<evidence type="ECO:0000256" key="1">
    <source>
        <dbReference type="ARBA" id="ARBA00012502"/>
    </source>
</evidence>
<dbReference type="RefSeq" id="WP_069945536.1">
    <property type="nucleotide sequence ID" value="NZ_MIPW01000069.1"/>
</dbReference>
<proteinExistence type="predicted"/>
<comment type="catalytic activity">
    <reaction evidence="3">
        <text>L-methionyl-[protein] + [thioredoxin]-disulfide + H2O = L-methionyl-(S)-S-oxide-[protein] + [thioredoxin]-dithiol</text>
        <dbReference type="Rhea" id="RHEA:14217"/>
        <dbReference type="Rhea" id="RHEA-COMP:10698"/>
        <dbReference type="Rhea" id="RHEA-COMP:10700"/>
        <dbReference type="Rhea" id="RHEA-COMP:12313"/>
        <dbReference type="Rhea" id="RHEA-COMP:12315"/>
        <dbReference type="ChEBI" id="CHEBI:15377"/>
        <dbReference type="ChEBI" id="CHEBI:16044"/>
        <dbReference type="ChEBI" id="CHEBI:29950"/>
        <dbReference type="ChEBI" id="CHEBI:44120"/>
        <dbReference type="ChEBI" id="CHEBI:50058"/>
        <dbReference type="EC" id="1.8.4.11"/>
    </reaction>
</comment>
<comment type="caution">
    <text evidence="6">The sequence shown here is derived from an EMBL/GenBank/DDBJ whole genome shotgun (WGS) entry which is preliminary data.</text>
</comment>
<comment type="catalytic activity">
    <reaction evidence="4">
        <text>[thioredoxin]-disulfide + L-methionine + H2O = L-methionine (S)-S-oxide + [thioredoxin]-dithiol</text>
        <dbReference type="Rhea" id="RHEA:19993"/>
        <dbReference type="Rhea" id="RHEA-COMP:10698"/>
        <dbReference type="Rhea" id="RHEA-COMP:10700"/>
        <dbReference type="ChEBI" id="CHEBI:15377"/>
        <dbReference type="ChEBI" id="CHEBI:29950"/>
        <dbReference type="ChEBI" id="CHEBI:50058"/>
        <dbReference type="ChEBI" id="CHEBI:57844"/>
        <dbReference type="ChEBI" id="CHEBI:58772"/>
        <dbReference type="EC" id="1.8.4.11"/>
    </reaction>
</comment>
<dbReference type="SUPFAM" id="SSF55068">
    <property type="entry name" value="Peptide methionine sulfoxide reductase"/>
    <property type="match status" value="1"/>
</dbReference>
<evidence type="ECO:0000256" key="2">
    <source>
        <dbReference type="ARBA" id="ARBA00023002"/>
    </source>
</evidence>
<dbReference type="PANTHER" id="PTHR43774">
    <property type="entry name" value="PEPTIDE METHIONINE SULFOXIDE REDUCTASE"/>
    <property type="match status" value="1"/>
</dbReference>
<feature type="domain" description="Peptide methionine sulphoxide reductase MsrA" evidence="5">
    <location>
        <begin position="7"/>
        <end position="142"/>
    </location>
</feature>
<dbReference type="Proteomes" id="UP000095392">
    <property type="component" value="Unassembled WGS sequence"/>
</dbReference>
<protein>
    <recommendedName>
        <fullName evidence="1">peptide-methionine (S)-S-oxide reductase</fullName>
        <ecNumber evidence="1">1.8.4.11</ecNumber>
    </recommendedName>
</protein>
<dbReference type="Pfam" id="PF01625">
    <property type="entry name" value="PMSR"/>
    <property type="match status" value="1"/>
</dbReference>
<sequence length="170" mass="19594">MAADVSIGLGGSCYWCTEAIFASLKGVVQVEQGWLSSYGEQHWPSEGIIMRFDPQQITLCDLIDIHLHTHSSTADHSRRHKYRSAVYTYNDAQQAAAQACLVQLQSQFDKPLITRAYRLNTFERSAAHYQDYYYTDPQRPFCQNIITPKLRQLLALYQDKVDETRLRLDT</sequence>
<evidence type="ECO:0000256" key="3">
    <source>
        <dbReference type="ARBA" id="ARBA00047806"/>
    </source>
</evidence>